<dbReference type="InterPro" id="IPR016202">
    <property type="entry name" value="DNase_I"/>
</dbReference>
<dbReference type="InterPro" id="IPR005135">
    <property type="entry name" value="Endo/exonuclease/phosphatase"/>
</dbReference>
<dbReference type="Pfam" id="PF03372">
    <property type="entry name" value="Exo_endo_phos"/>
    <property type="match status" value="1"/>
</dbReference>
<dbReference type="Gene3D" id="3.60.10.10">
    <property type="entry name" value="Endonuclease/exonuclease/phosphatase"/>
    <property type="match status" value="1"/>
</dbReference>
<dbReference type="GO" id="GO:0006308">
    <property type="term" value="P:DNA catabolic process"/>
    <property type="evidence" value="ECO:0007669"/>
    <property type="project" value="InterPro"/>
</dbReference>
<protein>
    <recommendedName>
        <fullName evidence="4">Deoxyribonuclease</fullName>
    </recommendedName>
</protein>
<organism evidence="9 12">
    <name type="scientific">Rotaria magnacalcarata</name>
    <dbReference type="NCBI Taxonomy" id="392030"/>
    <lineage>
        <taxon>Eukaryota</taxon>
        <taxon>Metazoa</taxon>
        <taxon>Spiralia</taxon>
        <taxon>Gnathifera</taxon>
        <taxon>Rotifera</taxon>
        <taxon>Eurotatoria</taxon>
        <taxon>Bdelloidea</taxon>
        <taxon>Philodinida</taxon>
        <taxon>Philodinidae</taxon>
        <taxon>Rotaria</taxon>
    </lineage>
</organism>
<sequence>MLIISSVIFLVFFFTTYVYTVRIGSFNLHQYGSSKAADSIVTGIIADILNDFDVAAIQEITDVTMKAPYILLDSLNKRSLSRPYSMALSGRVGRSTSKEQFIFFNRESTSGVKLIDNYLYDDKSNYFERPPFIGTFQVTKMGSSGIKYFTIMNVHLRPTSAYQELIDMRHVIRDFILQNPQYFSQTSTSLAQALSENIIDATASHKPSLKTNHPILIVGDCNSDCSYISLTRQQSLRSINYADFVWMINNQVKTNTRQTCTYDRILINGDKFVGAIVPGSNTTVNFQQDFDLTLNEALDVSDHFPVKFDIRW</sequence>
<dbReference type="PIRSF" id="PIRSF000988">
    <property type="entry name" value="DNase_I_euk"/>
    <property type="match status" value="1"/>
</dbReference>
<dbReference type="EMBL" id="CAJNRF010002912">
    <property type="protein sequence ID" value="CAF2044457.1"/>
    <property type="molecule type" value="Genomic_DNA"/>
</dbReference>
<dbReference type="GO" id="GO:0003677">
    <property type="term" value="F:DNA binding"/>
    <property type="evidence" value="ECO:0007669"/>
    <property type="project" value="TreeGrafter"/>
</dbReference>
<evidence type="ECO:0000256" key="4">
    <source>
        <dbReference type="PIRNR" id="PIRNR000988"/>
    </source>
</evidence>
<dbReference type="EMBL" id="CAJOBG010007522">
    <property type="protein sequence ID" value="CAF4219425.1"/>
    <property type="molecule type" value="Genomic_DNA"/>
</dbReference>
<keyword evidence="4" id="KW-0255">Endonuclease</keyword>
<comment type="similarity">
    <text evidence="1 4">Belongs to the DNase I family.</text>
</comment>
<feature type="domain" description="Endonuclease/exonuclease/phosphatase" evidence="7">
    <location>
        <begin position="25"/>
        <end position="303"/>
    </location>
</feature>
<evidence type="ECO:0000259" key="7">
    <source>
        <dbReference type="Pfam" id="PF03372"/>
    </source>
</evidence>
<dbReference type="Proteomes" id="UP000663856">
    <property type="component" value="Unassembled WGS sequence"/>
</dbReference>
<keyword evidence="3 4" id="KW-0378">Hydrolase</keyword>
<dbReference type="SUPFAM" id="SSF56219">
    <property type="entry name" value="DNase I-like"/>
    <property type="match status" value="1"/>
</dbReference>
<dbReference type="SMART" id="SM00476">
    <property type="entry name" value="DNaseIc"/>
    <property type="match status" value="1"/>
</dbReference>
<dbReference type="Proteomes" id="UP000663866">
    <property type="component" value="Unassembled WGS sequence"/>
</dbReference>
<gene>
    <name evidence="10" type="ORF">OVN521_LOCUS27353</name>
    <name evidence="8" type="ORF">WKI299_LOCUS8944</name>
    <name evidence="9" type="ORF">XDN619_LOCUS35013</name>
</gene>
<evidence type="ECO:0000313" key="9">
    <source>
        <dbReference type="EMBL" id="CAF2245042.1"/>
    </source>
</evidence>
<reference evidence="9" key="1">
    <citation type="submission" date="2021-02" db="EMBL/GenBank/DDBJ databases">
        <authorList>
            <person name="Nowell W R."/>
        </authorList>
    </citation>
    <scope>NUCLEOTIDE SEQUENCE</scope>
</reference>
<dbReference type="AlphaFoldDB" id="A0A817A645"/>
<evidence type="ECO:0000256" key="1">
    <source>
        <dbReference type="ARBA" id="ARBA00007359"/>
    </source>
</evidence>
<comment type="caution">
    <text evidence="9">The sequence shown here is derived from an EMBL/GenBank/DDBJ whole genome shotgun (WGS) entry which is preliminary data.</text>
</comment>
<evidence type="ECO:0000256" key="6">
    <source>
        <dbReference type="PIRSR" id="PIRSR000988-2"/>
    </source>
</evidence>
<dbReference type="GO" id="GO:0004530">
    <property type="term" value="F:deoxyribonuclease I activity"/>
    <property type="evidence" value="ECO:0007669"/>
    <property type="project" value="TreeGrafter"/>
</dbReference>
<accession>A0A817A645</accession>
<dbReference type="EMBL" id="CAJNRG010018003">
    <property type="protein sequence ID" value="CAF2245042.1"/>
    <property type="molecule type" value="Genomic_DNA"/>
</dbReference>
<evidence type="ECO:0000313" key="11">
    <source>
        <dbReference type="Proteomes" id="UP000663866"/>
    </source>
</evidence>
<keyword evidence="11" id="KW-1185">Reference proteome</keyword>
<dbReference type="PANTHER" id="PTHR11371:SF26">
    <property type="entry name" value="DEOXYRIBONUCLEASE"/>
    <property type="match status" value="1"/>
</dbReference>
<feature type="active site" evidence="5">
    <location>
        <position position="155"/>
    </location>
</feature>
<dbReference type="Proteomes" id="UP000663887">
    <property type="component" value="Unassembled WGS sequence"/>
</dbReference>
<feature type="active site" evidence="5">
    <location>
        <position position="99"/>
    </location>
</feature>
<keyword evidence="6" id="KW-1015">Disulfide bond</keyword>
<evidence type="ECO:0000313" key="10">
    <source>
        <dbReference type="EMBL" id="CAF4219425.1"/>
    </source>
</evidence>
<dbReference type="InterPro" id="IPR036691">
    <property type="entry name" value="Endo/exonu/phosph_ase_sf"/>
</dbReference>
<dbReference type="PANTHER" id="PTHR11371">
    <property type="entry name" value="DEOXYRIBONUCLEASE"/>
    <property type="match status" value="1"/>
</dbReference>
<proteinExistence type="inferred from homology"/>
<dbReference type="PRINTS" id="PR00130">
    <property type="entry name" value="DNASEI"/>
</dbReference>
<evidence type="ECO:0000313" key="12">
    <source>
        <dbReference type="Proteomes" id="UP000663887"/>
    </source>
</evidence>
<evidence type="ECO:0000256" key="5">
    <source>
        <dbReference type="PIRSR" id="PIRSR000988-1"/>
    </source>
</evidence>
<evidence type="ECO:0000313" key="8">
    <source>
        <dbReference type="EMBL" id="CAF2044457.1"/>
    </source>
</evidence>
<evidence type="ECO:0000256" key="2">
    <source>
        <dbReference type="ARBA" id="ARBA00022722"/>
    </source>
</evidence>
<feature type="disulfide bond" description="Essential for enzymatic activity" evidence="6">
    <location>
        <begin position="225"/>
        <end position="260"/>
    </location>
</feature>
<dbReference type="GO" id="GO:0005634">
    <property type="term" value="C:nucleus"/>
    <property type="evidence" value="ECO:0007669"/>
    <property type="project" value="TreeGrafter"/>
</dbReference>
<keyword evidence="2 4" id="KW-0540">Nuclease</keyword>
<name>A0A817A645_9BILA</name>
<evidence type="ECO:0000256" key="3">
    <source>
        <dbReference type="ARBA" id="ARBA00022801"/>
    </source>
</evidence>